<dbReference type="Proteomes" id="UP000193925">
    <property type="component" value="Chromosome AFERRI"/>
</dbReference>
<reference evidence="14" key="1">
    <citation type="submission" date="2014-03" db="EMBL/GenBank/DDBJ databases">
        <authorList>
            <person name="Genoscope - CEA"/>
        </authorList>
    </citation>
    <scope>NUCLEOTIDE SEQUENCE [LARGE SCALE GENOMIC DNA]</scope>
    <source>
        <strain evidence="14">CF27</strain>
    </source>
</reference>
<sequence length="567" mass="62050">MNRPHRRVCSCRRVSGKLYSSLKTLYYHKTLIDCSHKQWASAIEDDEGLRRCQTTQFICPMLELQGAYWPGQQQPAIHMTYNFKNTSYFIEKDGAMKTTNYDITIIGSGPGGYRAAVLAALRGKKAAIIETQTWGGTCLNRGCVPKKDWHETAKWIEQSRHFEKRGVVGLALTGDMAQAWQHQHKVVETVRASYVDYLKRLGVHLYNGTGHFLDPRRIQIQGAAGLTEIHTETSIIATGSVPSLPQGITTVPGKALTSDMLYDDGVPSGDRVIMVGGGVIGTEFAYIFTQLGKQVEWLTHSPSLAHTRYSPQAKDTLKAALAALNIHPQAGFKIARIETTAAGVTVFDDRGKSVQGDWLLLATGRHAFTEGLGLENTSVTLDDRGFVQTNTMLETEESGIYAIGDAVGPIMNANQALNDAQIVIHNLLSAEKQERDPLWVPELVYSAVELARIGMDDDAAEDLGFEPAVGFAAFETSPRALGQDDSVGFVRLLADMDSGELLGGEIVGRDAGELIHLLASSGNRDEALRKIVETRVNHPSRAEELVNAAETLAARWGLEEQIFGTTD</sequence>
<organism evidence="14">
    <name type="scientific">Acidithiobacillus ferrivorans</name>
    <dbReference type="NCBI Taxonomy" id="160808"/>
    <lineage>
        <taxon>Bacteria</taxon>
        <taxon>Pseudomonadati</taxon>
        <taxon>Pseudomonadota</taxon>
        <taxon>Acidithiobacillia</taxon>
        <taxon>Acidithiobacillales</taxon>
        <taxon>Acidithiobacillaceae</taxon>
        <taxon>Acidithiobacillus</taxon>
    </lineage>
</organism>
<keyword evidence="9 11" id="KW-0676">Redox-active center</keyword>
<evidence type="ECO:0000256" key="5">
    <source>
        <dbReference type="ARBA" id="ARBA00022827"/>
    </source>
</evidence>
<keyword evidence="8" id="KW-1015">Disulfide bond</keyword>
<keyword evidence="7" id="KW-0520">NAD</keyword>
<evidence type="ECO:0000256" key="1">
    <source>
        <dbReference type="ARBA" id="ARBA00001974"/>
    </source>
</evidence>
<comment type="cofactor">
    <cofactor evidence="1">
        <name>FAD</name>
        <dbReference type="ChEBI" id="CHEBI:57692"/>
    </cofactor>
</comment>
<dbReference type="SUPFAM" id="SSF51905">
    <property type="entry name" value="FAD/NAD(P)-binding domain"/>
    <property type="match status" value="1"/>
</dbReference>
<evidence type="ECO:0000256" key="7">
    <source>
        <dbReference type="ARBA" id="ARBA00023027"/>
    </source>
</evidence>
<comment type="similarity">
    <text evidence="2 11">Belongs to the class-I pyridine nucleotide-disulfide oxidoreductase family.</text>
</comment>
<dbReference type="PRINTS" id="PR00411">
    <property type="entry name" value="PNDRDTASEI"/>
</dbReference>
<evidence type="ECO:0000256" key="3">
    <source>
        <dbReference type="ARBA" id="ARBA00016961"/>
    </source>
</evidence>
<dbReference type="AlphaFoldDB" id="A0A060URS0"/>
<proteinExistence type="inferred from homology"/>
<protein>
    <recommendedName>
        <fullName evidence="3">Dihydrolipoyl dehydrogenase</fullName>
    </recommendedName>
    <alternativeName>
        <fullName evidence="10">Dihydrolipoamide dehydrogenase</fullName>
    </alternativeName>
</protein>
<accession>A0A060URS0</accession>
<evidence type="ECO:0000256" key="2">
    <source>
        <dbReference type="ARBA" id="ARBA00007532"/>
    </source>
</evidence>
<keyword evidence="16" id="KW-1185">Reference proteome</keyword>
<dbReference type="InterPro" id="IPR036188">
    <property type="entry name" value="FAD/NAD-bd_sf"/>
</dbReference>
<dbReference type="InterPro" id="IPR004099">
    <property type="entry name" value="Pyr_nucl-diS_OxRdtase_dimer"/>
</dbReference>
<dbReference type="InterPro" id="IPR016156">
    <property type="entry name" value="FAD/NAD-linked_Rdtase_dimer_sf"/>
</dbReference>
<evidence type="ECO:0000313" key="15">
    <source>
        <dbReference type="EMBL" id="SMH64945.1"/>
    </source>
</evidence>
<dbReference type="PRINTS" id="PR00368">
    <property type="entry name" value="FADPNR"/>
</dbReference>
<keyword evidence="6 11" id="KW-0560">Oxidoreductase</keyword>
<dbReference type="InterPro" id="IPR050151">
    <property type="entry name" value="Class-I_Pyr_Nuc-Dis_Oxidored"/>
</dbReference>
<feature type="domain" description="Pyridine nucleotide-disulphide oxidoreductase dimerisation" evidence="12">
    <location>
        <begin position="440"/>
        <end position="549"/>
    </location>
</feature>
<evidence type="ECO:0000256" key="4">
    <source>
        <dbReference type="ARBA" id="ARBA00022630"/>
    </source>
</evidence>
<evidence type="ECO:0000256" key="11">
    <source>
        <dbReference type="RuleBase" id="RU003691"/>
    </source>
</evidence>
<dbReference type="PANTHER" id="PTHR22912">
    <property type="entry name" value="DISULFIDE OXIDOREDUCTASE"/>
    <property type="match status" value="1"/>
</dbReference>
<dbReference type="EMBL" id="CCCS020000017">
    <property type="protein sequence ID" value="CDQ09274.1"/>
    <property type="molecule type" value="Genomic_DNA"/>
</dbReference>
<reference evidence="15 16" key="3">
    <citation type="submission" date="2017-03" db="EMBL/GenBank/DDBJ databases">
        <authorList>
            <person name="Regsiter A."/>
            <person name="William W."/>
        </authorList>
    </citation>
    <scope>NUCLEOTIDE SEQUENCE [LARGE SCALE GENOMIC DNA]</scope>
    <source>
        <strain evidence="15">PRJEB5721</strain>
    </source>
</reference>
<evidence type="ECO:0000259" key="13">
    <source>
        <dbReference type="Pfam" id="PF07992"/>
    </source>
</evidence>
<keyword evidence="4 11" id="KW-0285">Flavoprotein</keyword>
<dbReference type="Pfam" id="PF07992">
    <property type="entry name" value="Pyr_redox_2"/>
    <property type="match status" value="1"/>
</dbReference>
<dbReference type="InterPro" id="IPR023753">
    <property type="entry name" value="FAD/NAD-binding_dom"/>
</dbReference>
<evidence type="ECO:0000256" key="10">
    <source>
        <dbReference type="ARBA" id="ARBA00031281"/>
    </source>
</evidence>
<keyword evidence="5 11" id="KW-0274">FAD</keyword>
<gene>
    <name evidence="15" type="ORF">AFERRI_10979</name>
    <name evidence="14" type="ORF">AFERRI_240108</name>
</gene>
<reference evidence="14" key="2">
    <citation type="submission" date="2014-07" db="EMBL/GenBank/DDBJ databases">
        <title>Initial genome analysis of the psychrotolerant acidophile Acidithiobacillus ferrivorans CF27: insights into iron and sulfur oxidation pathways and into biofilm formation.</title>
        <authorList>
            <person name="Talla E."/>
            <person name="Hedrich S."/>
            <person name="Mangenot S."/>
            <person name="Ji B."/>
            <person name="Johnson D.B."/>
            <person name="Barbe V."/>
            <person name="Bonnefoy V."/>
        </authorList>
    </citation>
    <scope>NUCLEOTIDE SEQUENCE [LARGE SCALE GENOMIC DNA]</scope>
    <source>
        <strain evidence="14">CF27</strain>
    </source>
</reference>
<evidence type="ECO:0000256" key="9">
    <source>
        <dbReference type="ARBA" id="ARBA00023284"/>
    </source>
</evidence>
<dbReference type="PANTHER" id="PTHR22912:SF217">
    <property type="entry name" value="DIHYDROLIPOYL DEHYDROGENASE"/>
    <property type="match status" value="1"/>
</dbReference>
<dbReference type="SUPFAM" id="SSF55424">
    <property type="entry name" value="FAD/NAD-linked reductases, dimerisation (C-terminal) domain"/>
    <property type="match status" value="1"/>
</dbReference>
<evidence type="ECO:0000259" key="12">
    <source>
        <dbReference type="Pfam" id="PF02852"/>
    </source>
</evidence>
<dbReference type="PROSITE" id="PS00076">
    <property type="entry name" value="PYRIDINE_REDOX_1"/>
    <property type="match status" value="1"/>
</dbReference>
<evidence type="ECO:0000313" key="16">
    <source>
        <dbReference type="Proteomes" id="UP000193925"/>
    </source>
</evidence>
<dbReference type="GO" id="GO:0006103">
    <property type="term" value="P:2-oxoglutarate metabolic process"/>
    <property type="evidence" value="ECO:0007669"/>
    <property type="project" value="TreeGrafter"/>
</dbReference>
<feature type="domain" description="FAD/NAD(P)-binding" evidence="13">
    <location>
        <begin position="101"/>
        <end position="419"/>
    </location>
</feature>
<dbReference type="Gene3D" id="3.50.50.60">
    <property type="entry name" value="FAD/NAD(P)-binding domain"/>
    <property type="match status" value="2"/>
</dbReference>
<dbReference type="InterPro" id="IPR012999">
    <property type="entry name" value="Pyr_OxRdtase_I_AS"/>
</dbReference>
<name>A0A060URS0_9PROT</name>
<dbReference type="GO" id="GO:0050660">
    <property type="term" value="F:flavin adenine dinucleotide binding"/>
    <property type="evidence" value="ECO:0007669"/>
    <property type="project" value="TreeGrafter"/>
</dbReference>
<dbReference type="Pfam" id="PF02852">
    <property type="entry name" value="Pyr_redox_dim"/>
    <property type="match status" value="1"/>
</dbReference>
<evidence type="ECO:0000313" key="14">
    <source>
        <dbReference type="EMBL" id="CDQ09274.1"/>
    </source>
</evidence>
<dbReference type="Gene3D" id="3.30.390.30">
    <property type="match status" value="1"/>
</dbReference>
<evidence type="ECO:0000256" key="8">
    <source>
        <dbReference type="ARBA" id="ARBA00023157"/>
    </source>
</evidence>
<evidence type="ECO:0000256" key="6">
    <source>
        <dbReference type="ARBA" id="ARBA00023002"/>
    </source>
</evidence>
<dbReference type="GO" id="GO:0004148">
    <property type="term" value="F:dihydrolipoyl dehydrogenase (NADH) activity"/>
    <property type="evidence" value="ECO:0007669"/>
    <property type="project" value="TreeGrafter"/>
</dbReference>
<dbReference type="EMBL" id="LT841305">
    <property type="protein sequence ID" value="SMH64945.1"/>
    <property type="molecule type" value="Genomic_DNA"/>
</dbReference>